<dbReference type="EMBL" id="MU855182">
    <property type="protein sequence ID" value="KAK4031147.1"/>
    <property type="molecule type" value="Genomic_DNA"/>
</dbReference>
<keyword evidence="2" id="KW-1185">Reference proteome</keyword>
<evidence type="ECO:0000313" key="1">
    <source>
        <dbReference type="EMBL" id="KAK4031147.1"/>
    </source>
</evidence>
<dbReference type="Gene3D" id="1.10.472.10">
    <property type="entry name" value="Cyclin-like"/>
    <property type="match status" value="1"/>
</dbReference>
<reference evidence="2" key="1">
    <citation type="journal article" date="2023" name="Mol. Phylogenet. Evol.">
        <title>Genome-scale phylogeny and comparative genomics of the fungal order Sordariales.</title>
        <authorList>
            <person name="Hensen N."/>
            <person name="Bonometti L."/>
            <person name="Westerberg I."/>
            <person name="Brannstrom I.O."/>
            <person name="Guillou S."/>
            <person name="Cros-Aarteil S."/>
            <person name="Calhoun S."/>
            <person name="Haridas S."/>
            <person name="Kuo A."/>
            <person name="Mondo S."/>
            <person name="Pangilinan J."/>
            <person name="Riley R."/>
            <person name="LaButti K."/>
            <person name="Andreopoulos B."/>
            <person name="Lipzen A."/>
            <person name="Chen C."/>
            <person name="Yan M."/>
            <person name="Daum C."/>
            <person name="Ng V."/>
            <person name="Clum A."/>
            <person name="Steindorff A."/>
            <person name="Ohm R.A."/>
            <person name="Martin F."/>
            <person name="Silar P."/>
            <person name="Natvig D.O."/>
            <person name="Lalanne C."/>
            <person name="Gautier V."/>
            <person name="Ament-Velasquez S.L."/>
            <person name="Kruys A."/>
            <person name="Hutchinson M.I."/>
            <person name="Powell A.J."/>
            <person name="Barry K."/>
            <person name="Miller A.N."/>
            <person name="Grigoriev I.V."/>
            <person name="Debuchy R."/>
            <person name="Gladieux P."/>
            <person name="Hiltunen Thoren M."/>
            <person name="Johannesson H."/>
        </authorList>
    </citation>
    <scope>NUCLEOTIDE SEQUENCE [LARGE SCALE GENOMIC DNA]</scope>
    <source>
        <strain evidence="2">CBS 284.82</strain>
    </source>
</reference>
<protein>
    <submittedName>
        <fullName evidence="1">Uncharacterized protein</fullName>
    </submittedName>
</protein>
<organism evidence="1 2">
    <name type="scientific">Parachaetomium inaequale</name>
    <dbReference type="NCBI Taxonomy" id="2588326"/>
    <lineage>
        <taxon>Eukaryota</taxon>
        <taxon>Fungi</taxon>
        <taxon>Dikarya</taxon>
        <taxon>Ascomycota</taxon>
        <taxon>Pezizomycotina</taxon>
        <taxon>Sordariomycetes</taxon>
        <taxon>Sordariomycetidae</taxon>
        <taxon>Sordariales</taxon>
        <taxon>Chaetomiaceae</taxon>
        <taxon>Parachaetomium</taxon>
    </lineage>
</organism>
<dbReference type="Proteomes" id="UP001303115">
    <property type="component" value="Unassembled WGS sequence"/>
</dbReference>
<sequence>MNSSSTLSKAELTAVALDHFVIQPVNAEMIKHLATAAGKTTAPDIPASIIEEFIAQLVRSSEVNTYTLMSSLVYLPRLELCVQSIGRHCVFPVSLNLAATYLNHCTSEAAREEFGAILTKLGLSMTEFNDKWCLCLSLLNWELDIPDVYLYDEFDSFLAPIRAEIQSMNDNGVFQVSKADAIYSSIVTIYGAADSLRPYTNGAQAQLLDEYRTIRNVDGVWGVLNPVIASLSSRSEAAVNAIICYTRGVERSIQCTICAAEGGVFPVFEKCIVLPGEFETSCANCIYAERDCIEEEL</sequence>
<dbReference type="Pfam" id="PF12511">
    <property type="entry name" value="DUF3716"/>
    <property type="match status" value="1"/>
</dbReference>
<name>A0AAN6P5G5_9PEZI</name>
<dbReference type="InterPro" id="IPR022190">
    <property type="entry name" value="DUF3716"/>
</dbReference>
<proteinExistence type="predicted"/>
<comment type="caution">
    <text evidence="1">The sequence shown here is derived from an EMBL/GenBank/DDBJ whole genome shotgun (WGS) entry which is preliminary data.</text>
</comment>
<gene>
    <name evidence="1" type="ORF">C8A01DRAFT_21609</name>
</gene>
<dbReference type="AlphaFoldDB" id="A0AAN6P5G5"/>
<evidence type="ECO:0000313" key="2">
    <source>
        <dbReference type="Proteomes" id="UP001303115"/>
    </source>
</evidence>
<accession>A0AAN6P5G5</accession>